<dbReference type="SMART" id="SM00225">
    <property type="entry name" value="BTB"/>
    <property type="match status" value="1"/>
</dbReference>
<dbReference type="CDD" id="cd18186">
    <property type="entry name" value="BTB_POZ_ZBTB_KLHL-like"/>
    <property type="match status" value="1"/>
</dbReference>
<dbReference type="OrthoDB" id="10251809at2759"/>
<dbReference type="SUPFAM" id="SSF117281">
    <property type="entry name" value="Kelch motif"/>
    <property type="match status" value="1"/>
</dbReference>
<dbReference type="AlphaFoldDB" id="A0A078AV15"/>
<organism evidence="4 5">
    <name type="scientific">Stylonychia lemnae</name>
    <name type="common">Ciliate</name>
    <dbReference type="NCBI Taxonomy" id="5949"/>
    <lineage>
        <taxon>Eukaryota</taxon>
        <taxon>Sar</taxon>
        <taxon>Alveolata</taxon>
        <taxon>Ciliophora</taxon>
        <taxon>Intramacronucleata</taxon>
        <taxon>Spirotrichea</taxon>
        <taxon>Stichotrichia</taxon>
        <taxon>Sporadotrichida</taxon>
        <taxon>Oxytrichidae</taxon>
        <taxon>Stylonychinae</taxon>
        <taxon>Stylonychia</taxon>
    </lineage>
</organism>
<dbReference type="InterPro" id="IPR011333">
    <property type="entry name" value="SKP1/BTB/POZ_sf"/>
</dbReference>
<dbReference type="FunCoup" id="A0A078AV15">
    <property type="interactions" value="1"/>
</dbReference>
<dbReference type="OMA" id="YLLYECC"/>
<dbReference type="InParanoid" id="A0A078AV15"/>
<sequence length="676" mass="78358">MVESQSDFLRPTLFQQKFENSFNKWERLIALGDTFSARSGHTSILDETNKKIYVFGGYNGSDMLNDVFIFDIEQSSWTEVQYTEEDLITHPRARSSHACCLDTDYKDRFYMYGGTGKNLGQENFNDLWVFEIRTLKFREINQSKINKPSGSYGHSLNYFENALYLFGGTNGFDYYKNLLRFDLLQFQWQKIQVTGLEPEPRYKHCALIQEKQNKLIILGGINQAKRLGNILEFSFDKLQWTLQPLNKNKQFFKGRYGHSTNIVTGDLMDKPYLLIFGGSEDKQKDDLIVYELKSGNFNKQAILDEESAPTSRDFHSSVLFDNQLYIIGGSLLLYCDEQKIFHDLTIIVYDETQSKIIGNLYSNHALIKIKAPSLSRKCTQLDIGIISQHFKSLQDLLKSDQSEKGKELNQIAQNLYRTLNEISDLKLKNQSKQLKAKGKSPYGQVVQNLPKVTLEEQIQVNSNLFTVNPQQKEEEFTNQMIRLYNDSTSYDFTLQSIDNETVQIRVHLFVLVARCDYFKGLIDSGMLETQNFTSKFSLKPGINFDIFKLFLKFIYFDRDAFPTTKQSSIQSQALLTLDETLYLLDLNSFYCLSNDRFKLLCEQRLSGSIDKYNIMQILDMAEKLNAKKIKDIAIDYISSNFDIFSTDAMANQLYQLEKELLIEIIKAKAEKEYNQK</sequence>
<dbReference type="Pfam" id="PF00651">
    <property type="entry name" value="BTB"/>
    <property type="match status" value="1"/>
</dbReference>
<keyword evidence="1" id="KW-0880">Kelch repeat</keyword>
<feature type="domain" description="BTB" evidence="3">
    <location>
        <begin position="490"/>
        <end position="563"/>
    </location>
</feature>
<name>A0A078AV15_STYLE</name>
<dbReference type="PANTHER" id="PTHR23244">
    <property type="entry name" value="KELCH REPEAT DOMAIN"/>
    <property type="match status" value="1"/>
</dbReference>
<evidence type="ECO:0000259" key="3">
    <source>
        <dbReference type="PROSITE" id="PS50097"/>
    </source>
</evidence>
<evidence type="ECO:0000313" key="4">
    <source>
        <dbReference type="EMBL" id="CDW86235.1"/>
    </source>
</evidence>
<proteinExistence type="predicted"/>
<evidence type="ECO:0000256" key="1">
    <source>
        <dbReference type="ARBA" id="ARBA00022441"/>
    </source>
</evidence>
<dbReference type="Gene3D" id="2.120.10.80">
    <property type="entry name" value="Kelch-type beta propeller"/>
    <property type="match status" value="2"/>
</dbReference>
<dbReference type="Proteomes" id="UP000039865">
    <property type="component" value="Unassembled WGS sequence"/>
</dbReference>
<evidence type="ECO:0000313" key="5">
    <source>
        <dbReference type="Proteomes" id="UP000039865"/>
    </source>
</evidence>
<evidence type="ECO:0000256" key="2">
    <source>
        <dbReference type="ARBA" id="ARBA00022737"/>
    </source>
</evidence>
<protein>
    <submittedName>
        <fullName evidence="4">Kelch repeat</fullName>
    </submittedName>
</protein>
<keyword evidence="2" id="KW-0677">Repeat</keyword>
<dbReference type="Gene3D" id="3.30.710.10">
    <property type="entry name" value="Potassium Channel Kv1.1, Chain A"/>
    <property type="match status" value="1"/>
</dbReference>
<dbReference type="SUPFAM" id="SSF54695">
    <property type="entry name" value="POZ domain"/>
    <property type="match status" value="1"/>
</dbReference>
<dbReference type="Pfam" id="PF24681">
    <property type="entry name" value="Kelch_KLHDC2_KLHL20_DRC7"/>
    <property type="match status" value="1"/>
</dbReference>
<dbReference type="EMBL" id="CCKQ01014472">
    <property type="protein sequence ID" value="CDW86235.1"/>
    <property type="molecule type" value="Genomic_DNA"/>
</dbReference>
<accession>A0A078AV15</accession>
<dbReference type="InterPro" id="IPR015915">
    <property type="entry name" value="Kelch-typ_b-propeller"/>
</dbReference>
<keyword evidence="5" id="KW-1185">Reference proteome</keyword>
<gene>
    <name evidence="4" type="primary">Contig4398.g4701</name>
    <name evidence="4" type="ORF">STYLEM_15327</name>
</gene>
<reference evidence="4 5" key="1">
    <citation type="submission" date="2014-06" db="EMBL/GenBank/DDBJ databases">
        <authorList>
            <person name="Swart Estienne"/>
        </authorList>
    </citation>
    <scope>NUCLEOTIDE SEQUENCE [LARGE SCALE GENOMIC DNA]</scope>
    <source>
        <strain evidence="4 5">130c</strain>
    </source>
</reference>
<dbReference type="InterPro" id="IPR000210">
    <property type="entry name" value="BTB/POZ_dom"/>
</dbReference>
<dbReference type="PROSITE" id="PS50097">
    <property type="entry name" value="BTB"/>
    <property type="match status" value="1"/>
</dbReference>